<accession>A0A241XS96</accession>
<comment type="caution">
    <text evidence="1">The sequence shown here is derived from an EMBL/GenBank/DDBJ whole genome shotgun (WGS) entry which is preliminary data.</text>
</comment>
<evidence type="ECO:0000313" key="1">
    <source>
        <dbReference type="EMBL" id="OTI63026.1"/>
    </source>
</evidence>
<organism evidence="1 2">
    <name type="scientific">Pseudomonas aeruginosa</name>
    <dbReference type="NCBI Taxonomy" id="287"/>
    <lineage>
        <taxon>Bacteria</taxon>
        <taxon>Pseudomonadati</taxon>
        <taxon>Pseudomonadota</taxon>
        <taxon>Gammaproteobacteria</taxon>
        <taxon>Pseudomonadales</taxon>
        <taxon>Pseudomonadaceae</taxon>
        <taxon>Pseudomonas</taxon>
    </lineage>
</organism>
<gene>
    <name evidence="1" type="ORF">CAZ10_09275</name>
</gene>
<dbReference type="EMBL" id="NFFZ01000004">
    <property type="protein sequence ID" value="OTI63026.1"/>
    <property type="molecule type" value="Genomic_DNA"/>
</dbReference>
<evidence type="ECO:0000313" key="2">
    <source>
        <dbReference type="Proteomes" id="UP000194857"/>
    </source>
</evidence>
<proteinExistence type="predicted"/>
<dbReference type="Proteomes" id="UP000194857">
    <property type="component" value="Unassembled WGS sequence"/>
</dbReference>
<reference evidence="1 2" key="1">
    <citation type="submission" date="2017-05" db="EMBL/GenBank/DDBJ databases">
        <authorList>
            <person name="Song R."/>
            <person name="Chenine A.L."/>
            <person name="Ruprecht R.M."/>
        </authorList>
    </citation>
    <scope>NUCLEOTIDE SEQUENCE [LARGE SCALE GENOMIC DNA]</scope>
    <source>
        <strain evidence="1 2">S567_C10_BS</strain>
    </source>
</reference>
<sequence length="59" mass="6870">MVFDDIRRDLKELIELVRKSEQYNAAVFNGHVSPTEQMATEDQQRSARIVEIQDKYGLS</sequence>
<dbReference type="AlphaFoldDB" id="A0A241XS96"/>
<dbReference type="RefSeq" id="WP_065085896.1">
    <property type="nucleotide sequence ID" value="NZ_NFFZ01000004.1"/>
</dbReference>
<name>A0A241XS96_PSEAI</name>
<protein>
    <submittedName>
        <fullName evidence="1">Uncharacterized protein</fullName>
    </submittedName>
</protein>